<dbReference type="EMBL" id="WWBZ02000016">
    <property type="protein sequence ID" value="KAF4309729.1"/>
    <property type="molecule type" value="Genomic_DNA"/>
</dbReference>
<comment type="caution">
    <text evidence="3">The sequence shown here is derived from an EMBL/GenBank/DDBJ whole genome shotgun (WGS) entry which is preliminary data.</text>
</comment>
<gene>
    <name evidence="3" type="ORF">GTA08_BOTSDO02904</name>
</gene>
<protein>
    <submittedName>
        <fullName evidence="3">Uncharacterized protein</fullName>
    </submittedName>
</protein>
<feature type="region of interest" description="Disordered" evidence="2">
    <location>
        <begin position="158"/>
        <end position="213"/>
    </location>
</feature>
<proteinExistence type="predicted"/>
<organism evidence="3 4">
    <name type="scientific">Botryosphaeria dothidea</name>
    <dbReference type="NCBI Taxonomy" id="55169"/>
    <lineage>
        <taxon>Eukaryota</taxon>
        <taxon>Fungi</taxon>
        <taxon>Dikarya</taxon>
        <taxon>Ascomycota</taxon>
        <taxon>Pezizomycotina</taxon>
        <taxon>Dothideomycetes</taxon>
        <taxon>Dothideomycetes incertae sedis</taxon>
        <taxon>Botryosphaeriales</taxon>
        <taxon>Botryosphaeriaceae</taxon>
        <taxon>Botryosphaeria</taxon>
    </lineage>
</organism>
<dbReference type="Proteomes" id="UP000572817">
    <property type="component" value="Unassembled WGS sequence"/>
</dbReference>
<keyword evidence="1" id="KW-0175">Coiled coil</keyword>
<evidence type="ECO:0000256" key="1">
    <source>
        <dbReference type="SAM" id="Coils"/>
    </source>
</evidence>
<evidence type="ECO:0000256" key="2">
    <source>
        <dbReference type="SAM" id="MobiDB-lite"/>
    </source>
</evidence>
<evidence type="ECO:0000313" key="4">
    <source>
        <dbReference type="Proteomes" id="UP000572817"/>
    </source>
</evidence>
<name>A0A8H4N3L9_9PEZI</name>
<feature type="region of interest" description="Disordered" evidence="2">
    <location>
        <begin position="1"/>
        <end position="101"/>
    </location>
</feature>
<sequence length="324" mass="36067">MQNLKGPGSDKANDHYPPGSESYSAPRSRKPAGPSSAKGGNSTHSIDAVPSVEEQNQAFKKLKIPKKRTSTVPSIGFRLSTPGPKRTQRFRDAAFPTQDRETTKPLYSCWKKLPPRDRSSKYKYAFRKDGQPNAEYKKKFQKIDEELEEYLVKGSVCAINGPNSSRRPENGTMSRDVNSQVSTSASSSLGNMINQEPSAKARPPSSWKGKGKLSAMGLDELPLSELSARLRNVEERSDRQLQRIHTLEKEVERQRHTIDAMDERMDSKLNEKLDPLFQAAQALKQAIGSSNTTSKPLNGASSSPQRTRLGLRRSQGIRKSKFAH</sequence>
<feature type="compositionally biased region" description="Polar residues" evidence="2">
    <location>
        <begin position="161"/>
        <end position="178"/>
    </location>
</feature>
<dbReference type="AlphaFoldDB" id="A0A8H4N3L9"/>
<evidence type="ECO:0000313" key="3">
    <source>
        <dbReference type="EMBL" id="KAF4309729.1"/>
    </source>
</evidence>
<feature type="coiled-coil region" evidence="1">
    <location>
        <begin position="223"/>
        <end position="264"/>
    </location>
</feature>
<feature type="compositionally biased region" description="Basic residues" evidence="2">
    <location>
        <begin position="309"/>
        <end position="324"/>
    </location>
</feature>
<feature type="compositionally biased region" description="Polar residues" evidence="2">
    <location>
        <begin position="287"/>
        <end position="306"/>
    </location>
</feature>
<accession>A0A8H4N3L9</accession>
<feature type="compositionally biased region" description="Low complexity" evidence="2">
    <location>
        <begin position="179"/>
        <end position="188"/>
    </location>
</feature>
<keyword evidence="4" id="KW-1185">Reference proteome</keyword>
<feature type="region of interest" description="Disordered" evidence="2">
    <location>
        <begin position="284"/>
        <end position="324"/>
    </location>
</feature>
<reference evidence="3" key="1">
    <citation type="submission" date="2020-04" db="EMBL/GenBank/DDBJ databases">
        <title>Genome Assembly and Annotation of Botryosphaeria dothidea sdau 11-99, a Latent Pathogen of Apple Fruit Ring Rot in China.</title>
        <authorList>
            <person name="Yu C."/>
            <person name="Diao Y."/>
            <person name="Lu Q."/>
            <person name="Zhao J."/>
            <person name="Cui S."/>
            <person name="Peng C."/>
            <person name="He B."/>
            <person name="Liu H."/>
        </authorList>
    </citation>
    <scope>NUCLEOTIDE SEQUENCE [LARGE SCALE GENOMIC DNA]</scope>
    <source>
        <strain evidence="3">Sdau11-99</strain>
    </source>
</reference>
<feature type="compositionally biased region" description="Basic residues" evidence="2">
    <location>
        <begin position="60"/>
        <end position="69"/>
    </location>
</feature>